<protein>
    <submittedName>
        <fullName evidence="6">Zinc finger, CCHC-type, retrotransposon Gag domain protein</fullName>
    </submittedName>
</protein>
<dbReference type="PANTHER" id="PTHR42648:SF18">
    <property type="entry name" value="RETROTRANSPOSON, UNCLASSIFIED-LIKE PROTEIN"/>
    <property type="match status" value="1"/>
</dbReference>
<dbReference type="Pfam" id="PF00098">
    <property type="entry name" value="zf-CCHC"/>
    <property type="match status" value="1"/>
</dbReference>
<feature type="domain" description="CCHC-type" evidence="5">
    <location>
        <begin position="632"/>
        <end position="647"/>
    </location>
</feature>
<dbReference type="PANTHER" id="PTHR42648">
    <property type="entry name" value="TRANSPOSASE, PUTATIVE-RELATED"/>
    <property type="match status" value="1"/>
</dbReference>
<dbReference type="InterPro" id="IPR012337">
    <property type="entry name" value="RNaseH-like_sf"/>
</dbReference>
<dbReference type="InterPro" id="IPR039537">
    <property type="entry name" value="Retrotran_Ty1/copia-like"/>
</dbReference>
<name>A0A6L2N7B9_TANCI</name>
<gene>
    <name evidence="6" type="ORF">Tci_052990</name>
</gene>
<dbReference type="InterPro" id="IPR036397">
    <property type="entry name" value="RNaseH_sf"/>
</dbReference>
<dbReference type="Pfam" id="PF25597">
    <property type="entry name" value="SH3_retrovirus"/>
    <property type="match status" value="1"/>
</dbReference>
<dbReference type="GO" id="GO:0003676">
    <property type="term" value="F:nucleic acid binding"/>
    <property type="evidence" value="ECO:0007669"/>
    <property type="project" value="InterPro"/>
</dbReference>
<dbReference type="Gene3D" id="3.30.420.10">
    <property type="entry name" value="Ribonuclease H-like superfamily/Ribonuclease H"/>
    <property type="match status" value="1"/>
</dbReference>
<dbReference type="PROSITE" id="PS50158">
    <property type="entry name" value="ZF_CCHC"/>
    <property type="match status" value="1"/>
</dbReference>
<feature type="compositionally biased region" description="Basic and acidic residues" evidence="4">
    <location>
        <begin position="500"/>
        <end position="516"/>
    </location>
</feature>
<feature type="region of interest" description="Disordered" evidence="4">
    <location>
        <begin position="500"/>
        <end position="598"/>
    </location>
</feature>
<feature type="compositionally biased region" description="Basic residues" evidence="4">
    <location>
        <begin position="1400"/>
        <end position="1431"/>
    </location>
</feature>
<organism evidence="6">
    <name type="scientific">Tanacetum cinerariifolium</name>
    <name type="common">Dalmatian daisy</name>
    <name type="synonym">Chrysanthemum cinerariifolium</name>
    <dbReference type="NCBI Taxonomy" id="118510"/>
    <lineage>
        <taxon>Eukaryota</taxon>
        <taxon>Viridiplantae</taxon>
        <taxon>Streptophyta</taxon>
        <taxon>Embryophyta</taxon>
        <taxon>Tracheophyta</taxon>
        <taxon>Spermatophyta</taxon>
        <taxon>Magnoliopsida</taxon>
        <taxon>eudicotyledons</taxon>
        <taxon>Gunneridae</taxon>
        <taxon>Pentapetalae</taxon>
        <taxon>asterids</taxon>
        <taxon>campanulids</taxon>
        <taxon>Asterales</taxon>
        <taxon>Asteraceae</taxon>
        <taxon>Asteroideae</taxon>
        <taxon>Anthemideae</taxon>
        <taxon>Anthemidinae</taxon>
        <taxon>Tanacetum</taxon>
    </lineage>
</organism>
<dbReference type="InterPro" id="IPR013103">
    <property type="entry name" value="RVT_2"/>
</dbReference>
<dbReference type="Pfam" id="PF07727">
    <property type="entry name" value="RVT_2"/>
    <property type="match status" value="1"/>
</dbReference>
<dbReference type="SMART" id="SM00343">
    <property type="entry name" value="ZnF_C2HC"/>
    <property type="match status" value="1"/>
</dbReference>
<feature type="compositionally biased region" description="Basic and acidic residues" evidence="4">
    <location>
        <begin position="721"/>
        <end position="738"/>
    </location>
</feature>
<feature type="region of interest" description="Disordered" evidence="4">
    <location>
        <begin position="721"/>
        <end position="805"/>
    </location>
</feature>
<evidence type="ECO:0000313" key="6">
    <source>
        <dbReference type="EMBL" id="GEU81012.1"/>
    </source>
</evidence>
<evidence type="ECO:0000256" key="1">
    <source>
        <dbReference type="ARBA" id="ARBA00022723"/>
    </source>
</evidence>
<feature type="region of interest" description="Disordered" evidence="4">
    <location>
        <begin position="1495"/>
        <end position="1550"/>
    </location>
</feature>
<dbReference type="Gene3D" id="4.10.60.10">
    <property type="entry name" value="Zinc finger, CCHC-type"/>
    <property type="match status" value="1"/>
</dbReference>
<dbReference type="GO" id="GO:0016787">
    <property type="term" value="F:hydrolase activity"/>
    <property type="evidence" value="ECO:0007669"/>
    <property type="project" value="UniProtKB-KW"/>
</dbReference>
<reference evidence="6" key="1">
    <citation type="journal article" date="2019" name="Sci. Rep.">
        <title>Draft genome of Tanacetum cinerariifolium, the natural source of mosquito coil.</title>
        <authorList>
            <person name="Yamashiro T."/>
            <person name="Shiraishi A."/>
            <person name="Satake H."/>
            <person name="Nakayama K."/>
        </authorList>
    </citation>
    <scope>NUCLEOTIDE SEQUENCE</scope>
</reference>
<dbReference type="InterPro" id="IPR001878">
    <property type="entry name" value="Znf_CCHC"/>
</dbReference>
<evidence type="ECO:0000256" key="3">
    <source>
        <dbReference type="PROSITE-ProRule" id="PRU00047"/>
    </source>
</evidence>
<feature type="compositionally biased region" description="Low complexity" evidence="4">
    <location>
        <begin position="589"/>
        <end position="598"/>
    </location>
</feature>
<feature type="region of interest" description="Disordered" evidence="4">
    <location>
        <begin position="1395"/>
        <end position="1452"/>
    </location>
</feature>
<keyword evidence="3" id="KW-0862">Zinc</keyword>
<feature type="region of interest" description="Disordered" evidence="4">
    <location>
        <begin position="1677"/>
        <end position="1703"/>
    </location>
</feature>
<dbReference type="GO" id="GO:0008270">
    <property type="term" value="F:zinc ion binding"/>
    <property type="evidence" value="ECO:0007669"/>
    <property type="project" value="UniProtKB-KW"/>
</dbReference>
<evidence type="ECO:0000259" key="5">
    <source>
        <dbReference type="PROSITE" id="PS50158"/>
    </source>
</evidence>
<comment type="caution">
    <text evidence="6">The sequence shown here is derived from an EMBL/GenBank/DDBJ whole genome shotgun (WGS) entry which is preliminary data.</text>
</comment>
<dbReference type="EMBL" id="BKCJ010008190">
    <property type="protein sequence ID" value="GEU81012.1"/>
    <property type="molecule type" value="Genomic_DNA"/>
</dbReference>
<feature type="compositionally biased region" description="Low complexity" evidence="4">
    <location>
        <begin position="1693"/>
        <end position="1702"/>
    </location>
</feature>
<feature type="compositionally biased region" description="Polar residues" evidence="4">
    <location>
        <begin position="569"/>
        <end position="588"/>
    </location>
</feature>
<keyword evidence="3" id="KW-0863">Zinc-finger</keyword>
<proteinExistence type="predicted"/>
<sequence length="1714" mass="194021">MMANLYEDIQSAGFDTHPPMSDFEYWQQRIHLYCLGKGNGENILQSTDEGPFMIRKFREILADGAQGPEPDRVFKDLTPEEKDRYKADVCAMNILLQGLPKDIYTLINHNTDTKYIWDNAKMLLEGSELTRDESGQDNTLNDDVDEPPVQDLALNVDQVFQVDQCDAFDSDVNEAPTAQTMFMSNLSSDDPIYDEAGPSYHLDILFELQDHDNYIDSVGEYHEVHKMQNDVQQNYVVDFNAEYTSDSNIIPYEQYVKNNAEHAAQYISTNEQNKVVNESLTVELTRYKEQVEIYEKRASVMNAVKTVSRFSEMHDDYTVEQAHPGFTVAMEQAVADLLSTLIARITDEIRQNKNNGNNDNRRNARRVNTRASTSIEAENWISNIEKIFEVLVYDDQFKARLATYKLEGDTHSWWRAYKQAKGGDAYVATLSWNDFHDIFFTVFSKLEERKAKAGTQEEQAKHFKWGLNDFLLDRILNTEFTDVEQVANTVRIIKIFHDRPKNEGDNKKDRDDHPIRPSETSSQGFNPRADDQRDSDRYGNHGRHDNRDRYNTDRWRADRQGSDRHGNGSDRQGNGSQKAWRDQNQQVRGQHYSHSYGSSSQSEYLDYNSCPPCNLCGKFHPRKVCHSATVACFECGEVGHLAKDCKKGGTSSEGKRFGGVWMHPRLAGFLGAKAGTQEEQAKHFKLGLNDFVLDRILNIEFTDVAQVANAARNIEIFRDWPKNEGDNKKDRDGHRIRPSETPSQRFNLRADDQRDIDRYGNRGKHRNMDKYGTERRHGDRQGSDKHGNGSDRQGNDSQKVWRDQDQQERRVTGLLVLALNVERLGIWLKIVTKVVRAAGENDLVIQIVLWNLDSSCSKHMMENRSRLKIFMKKFTETVRLENDHFGAIMGYEDYVIGDSTISRNDIVKRRNRTLVEAAQTMLILSKAPMFLWAEVVATTCYTQNRSPIHTRHNKTPYELVHIKKPDLTFLRIFGALCYPTNDSRDLEKLKAKADIGIFVGYAPNRKGCKIYNKKPRRIIKIIHVQFDELTEQMAHVHISSGPEPIVERLVPPALVVQVLVALAGTPSSSTIDQDAPTTSHSPSSSKVQAPILHQGVAGPTFKDNPFAHADNNSFINVFALEPSSEESSLGDVCTAESNQIYVKTAFLNGKLKEDVYVSRLEGFVDPDHPTHIYHLKKAPYGLKQAPRACLEGIFINQSKYALEILKKYGMDSYEPVDTPMVDRLKLDEDPLGILVDQTRVRSMVGSLMYLTASRPNLVFAVCMCARAFTASVAVPSLYIQQFWNTLGKDIKTGVFSFQLDELWFNLNVDLLRNALRITPKDSAHPFVALLAAMEKYSYYDQPMLNRQDFCKGVVDEVFGIPIPKDLITNCIRSSNYYKKYLEMVSRKLTNMTGDEIEKKKSLKAGKSKQPKPAKKKTSKPTHSKKIRKGKRSDHFIDEEDEEGQPAFEPQVKDDEYNLQRGIQMSLESLQAQGQERRAPVGGVAIREPDLVITQKLPDVEGNGKVTQDASTGPSTQPQDDTSMNVVHDTPSPADSTNDAEIATDMEQSNNEVDTKILNVVDERGEEVSNTMALEERTVEFDEGQEQVHIENPPSSSKALSSMNNIEDAFTFGDKFFNDKSMKKEPIKANVETKVESMVAIPIHQASSLVPPLSTLIIDLSHPKPVLPPVQEPIITATTATTTTLQSPPPPPSQSTTGPGLSTYVSALEKRSADF</sequence>
<dbReference type="InterPro" id="IPR057670">
    <property type="entry name" value="SH3_retrovirus"/>
</dbReference>
<dbReference type="SUPFAM" id="SSF53098">
    <property type="entry name" value="Ribonuclease H-like"/>
    <property type="match status" value="1"/>
</dbReference>
<evidence type="ECO:0000256" key="4">
    <source>
        <dbReference type="SAM" id="MobiDB-lite"/>
    </source>
</evidence>
<keyword evidence="2" id="KW-0378">Hydrolase</keyword>
<evidence type="ECO:0000256" key="2">
    <source>
        <dbReference type="ARBA" id="ARBA00022801"/>
    </source>
</evidence>
<accession>A0A6L2N7B9</accession>
<keyword evidence="1" id="KW-0479">Metal-binding</keyword>
<feature type="compositionally biased region" description="Basic and acidic residues" evidence="4">
    <location>
        <begin position="528"/>
        <end position="568"/>
    </location>
</feature>
<feature type="compositionally biased region" description="Basic and acidic residues" evidence="4">
    <location>
        <begin position="748"/>
        <end position="789"/>
    </location>
</feature>
<feature type="compositionally biased region" description="Polar residues" evidence="4">
    <location>
        <begin position="1504"/>
        <end position="1524"/>
    </location>
</feature>